<evidence type="ECO:0000313" key="10">
    <source>
        <dbReference type="Proteomes" id="UP000000496"/>
    </source>
</evidence>
<sequence>MNTLLKVKDLHTTLSSRSQKIRAVRGVSFELKPGETLGIVGESGCGKSIMAKSITGLLPRLTATIDSGEILYKNQDLLQLSEKKMRSIRGKEISMIFQDPMTSLNPTMKIGRQIGEGYRLHHPKATQEEVYTRVIELLKQVGIPQAEARYNQYPHELNGGMRQRVMIAIAMIAKPHILIADEPTTALDVTIQAQILELLKSIQKKEKMSIILITHDFSIVSNFCDRVLVMYAGEIIEQATVDQLFKSPKHPYTRRLLHSIPRLDTPMGKSLYSIHGSPPDLALISPGCSFAKRCPHAETRCQTQKPTCFHIEEGHCASCWLYAEGEKDV</sequence>
<dbReference type="EMBL" id="FR872582">
    <property type="protein sequence ID" value="CCB89038.1"/>
    <property type="molecule type" value="Genomic_DNA"/>
</dbReference>
<dbReference type="HOGENOM" id="CLU_000604_1_23_0"/>
<dbReference type="InterPro" id="IPR050388">
    <property type="entry name" value="ABC_Ni/Peptide_Import"/>
</dbReference>
<name>F8L8B5_SIMNZ</name>
<dbReference type="eggNOG" id="COG0444">
    <property type="taxonomic scope" value="Bacteria"/>
</dbReference>
<evidence type="ECO:0000256" key="6">
    <source>
        <dbReference type="ARBA" id="ARBA00022840"/>
    </source>
</evidence>
<feature type="domain" description="ABC transporter" evidence="8">
    <location>
        <begin position="5"/>
        <end position="257"/>
    </location>
</feature>
<accession>F8L8B5</accession>
<dbReference type="GO" id="GO:0015833">
    <property type="term" value="P:peptide transport"/>
    <property type="evidence" value="ECO:0007669"/>
    <property type="project" value="InterPro"/>
</dbReference>
<keyword evidence="10" id="KW-1185">Reference proteome</keyword>
<evidence type="ECO:0000256" key="3">
    <source>
        <dbReference type="ARBA" id="ARBA00022448"/>
    </source>
</evidence>
<dbReference type="SUPFAM" id="SSF52540">
    <property type="entry name" value="P-loop containing nucleoside triphosphate hydrolases"/>
    <property type="match status" value="1"/>
</dbReference>
<dbReference type="KEGG" id="sng:SNE_A11610"/>
<dbReference type="NCBIfam" id="TIGR01727">
    <property type="entry name" value="oligo_HPY"/>
    <property type="match status" value="1"/>
</dbReference>
<keyword evidence="7" id="KW-0472">Membrane</keyword>
<dbReference type="GO" id="GO:0005886">
    <property type="term" value="C:plasma membrane"/>
    <property type="evidence" value="ECO:0007669"/>
    <property type="project" value="UniProtKB-SubCell"/>
</dbReference>
<dbReference type="CDD" id="cd03257">
    <property type="entry name" value="ABC_NikE_OppD_transporters"/>
    <property type="match status" value="1"/>
</dbReference>
<evidence type="ECO:0000259" key="8">
    <source>
        <dbReference type="PROSITE" id="PS50893"/>
    </source>
</evidence>
<comment type="subcellular location">
    <subcellularLocation>
        <location evidence="1">Cell inner membrane</location>
        <topology evidence="1">Peripheral membrane protein</topology>
    </subcellularLocation>
</comment>
<evidence type="ECO:0000256" key="2">
    <source>
        <dbReference type="ARBA" id="ARBA00005417"/>
    </source>
</evidence>
<keyword evidence="5" id="KW-0547">Nucleotide-binding</keyword>
<organism evidence="9 10">
    <name type="scientific">Simkania negevensis (strain ATCC VR-1471 / DSM 27360 / Z)</name>
    <dbReference type="NCBI Taxonomy" id="331113"/>
    <lineage>
        <taxon>Bacteria</taxon>
        <taxon>Pseudomonadati</taxon>
        <taxon>Chlamydiota</taxon>
        <taxon>Chlamydiia</taxon>
        <taxon>Parachlamydiales</taxon>
        <taxon>Simkaniaceae</taxon>
        <taxon>Simkania</taxon>
    </lineage>
</organism>
<dbReference type="SMART" id="SM00382">
    <property type="entry name" value="AAA"/>
    <property type="match status" value="1"/>
</dbReference>
<dbReference type="STRING" id="331113.SNE_A11610"/>
<dbReference type="InterPro" id="IPR027417">
    <property type="entry name" value="P-loop_NTPase"/>
</dbReference>
<dbReference type="FunFam" id="3.40.50.300:FF:000016">
    <property type="entry name" value="Oligopeptide ABC transporter ATP-binding component"/>
    <property type="match status" value="1"/>
</dbReference>
<dbReference type="Pfam" id="PF08352">
    <property type="entry name" value="oligo_HPY"/>
    <property type="match status" value="1"/>
</dbReference>
<comment type="similarity">
    <text evidence="2">Belongs to the ABC transporter superfamily.</text>
</comment>
<gene>
    <name evidence="9" type="primary">dppD</name>
    <name evidence="9" type="ordered locus">SNE_A11610</name>
</gene>
<keyword evidence="4" id="KW-1003">Cell membrane</keyword>
<evidence type="ECO:0000256" key="5">
    <source>
        <dbReference type="ARBA" id="ARBA00022741"/>
    </source>
</evidence>
<dbReference type="InterPro" id="IPR003439">
    <property type="entry name" value="ABC_transporter-like_ATP-bd"/>
</dbReference>
<dbReference type="Gene3D" id="3.40.50.300">
    <property type="entry name" value="P-loop containing nucleotide triphosphate hydrolases"/>
    <property type="match status" value="1"/>
</dbReference>
<evidence type="ECO:0000313" key="9">
    <source>
        <dbReference type="EMBL" id="CCB89038.1"/>
    </source>
</evidence>
<dbReference type="Proteomes" id="UP000000496">
    <property type="component" value="Chromosome gsn.131"/>
</dbReference>
<dbReference type="PANTHER" id="PTHR43297">
    <property type="entry name" value="OLIGOPEPTIDE TRANSPORT ATP-BINDING PROTEIN APPD"/>
    <property type="match status" value="1"/>
</dbReference>
<evidence type="ECO:0000256" key="7">
    <source>
        <dbReference type="ARBA" id="ARBA00023136"/>
    </source>
</evidence>
<dbReference type="OrthoDB" id="9802264at2"/>
<protein>
    <submittedName>
        <fullName evidence="9">Dipeptide transport ATP-binding protein DppD</fullName>
    </submittedName>
</protein>
<dbReference type="GO" id="GO:0005524">
    <property type="term" value="F:ATP binding"/>
    <property type="evidence" value="ECO:0007669"/>
    <property type="project" value="UniProtKB-KW"/>
</dbReference>
<proteinExistence type="inferred from homology"/>
<reference key="1">
    <citation type="journal article" date="2011" name="Mol. Biol. Evol.">
        <title>Unity in variety -- the pan-genome of the Chlamydiae.</title>
        <authorList>
            <person name="Collingro A."/>
            <person name="Tischler P."/>
            <person name="Weinmaier T."/>
            <person name="Penz T."/>
            <person name="Heinz E."/>
            <person name="Brunham R.C."/>
            <person name="Read T.D."/>
            <person name="Bavoil P.M."/>
            <person name="Sachse K."/>
            <person name="Kahane S."/>
            <person name="Friedman M.G."/>
            <person name="Rattei T."/>
            <person name="Myers G.S.A."/>
            <person name="Horn M."/>
        </authorList>
    </citation>
    <scope>NUCLEOTIDE SEQUENCE</scope>
    <source>
        <strain>Z</strain>
    </source>
</reference>
<keyword evidence="6 9" id="KW-0067">ATP-binding</keyword>
<evidence type="ECO:0000256" key="4">
    <source>
        <dbReference type="ARBA" id="ARBA00022475"/>
    </source>
</evidence>
<reference evidence="9 10" key="2">
    <citation type="journal article" date="2011" name="Mol. Biol. Evol.">
        <title>Unity in variety--the pan-genome of the Chlamydiae.</title>
        <authorList>
            <person name="Collingro A."/>
            <person name="Tischler P."/>
            <person name="Weinmaier T."/>
            <person name="Penz T."/>
            <person name="Heinz E."/>
            <person name="Brunham R.C."/>
            <person name="Read T.D."/>
            <person name="Bavoil P.M."/>
            <person name="Sachse K."/>
            <person name="Kahane S."/>
            <person name="Friedman M.G."/>
            <person name="Rattei T."/>
            <person name="Myers G.S."/>
            <person name="Horn M."/>
        </authorList>
    </citation>
    <scope>NUCLEOTIDE SEQUENCE [LARGE SCALE GENOMIC DNA]</scope>
    <source>
        <strain evidence="10">ATCC VR-1471 / Z</strain>
    </source>
</reference>
<dbReference type="GO" id="GO:0016887">
    <property type="term" value="F:ATP hydrolysis activity"/>
    <property type="evidence" value="ECO:0007669"/>
    <property type="project" value="InterPro"/>
</dbReference>
<dbReference type="RefSeq" id="WP_013943505.1">
    <property type="nucleotide sequence ID" value="NC_015713.1"/>
</dbReference>
<dbReference type="InterPro" id="IPR003593">
    <property type="entry name" value="AAA+_ATPase"/>
</dbReference>
<dbReference type="Pfam" id="PF00005">
    <property type="entry name" value="ABC_tran"/>
    <property type="match status" value="1"/>
</dbReference>
<dbReference type="PANTHER" id="PTHR43297:SF2">
    <property type="entry name" value="DIPEPTIDE TRANSPORT ATP-BINDING PROTEIN DPPD"/>
    <property type="match status" value="1"/>
</dbReference>
<dbReference type="InterPro" id="IPR013563">
    <property type="entry name" value="Oligopep_ABC_C"/>
</dbReference>
<evidence type="ECO:0000256" key="1">
    <source>
        <dbReference type="ARBA" id="ARBA00004417"/>
    </source>
</evidence>
<dbReference type="PROSITE" id="PS50893">
    <property type="entry name" value="ABC_TRANSPORTER_2"/>
    <property type="match status" value="1"/>
</dbReference>
<dbReference type="AlphaFoldDB" id="F8L8B5"/>
<keyword evidence="3" id="KW-0813">Transport</keyword>